<protein>
    <submittedName>
        <fullName evidence="9">Candidate membrane protein</fullName>
    </submittedName>
</protein>
<evidence type="ECO:0000256" key="1">
    <source>
        <dbReference type="ARBA" id="ARBA00004141"/>
    </source>
</evidence>
<dbReference type="InterPro" id="IPR051533">
    <property type="entry name" value="WaaL-like"/>
</dbReference>
<gene>
    <name evidence="9" type="ordered locus">Rta_37830</name>
</gene>
<feature type="transmembrane region" description="Helical" evidence="5">
    <location>
        <begin position="136"/>
        <end position="155"/>
    </location>
</feature>
<feature type="transmembrane region" description="Helical" evidence="5">
    <location>
        <begin position="314"/>
        <end position="336"/>
    </location>
</feature>
<keyword evidence="2 5" id="KW-0812">Transmembrane</keyword>
<dbReference type="Pfam" id="PF15864">
    <property type="entry name" value="PglL_A"/>
    <property type="match status" value="1"/>
</dbReference>
<feature type="transmembrane region" description="Helical" evidence="5">
    <location>
        <begin position="263"/>
        <end position="279"/>
    </location>
</feature>
<keyword evidence="10" id="KW-1185">Reference proteome</keyword>
<feature type="transmembrane region" description="Helical" evidence="5">
    <location>
        <begin position="26"/>
        <end position="45"/>
    </location>
</feature>
<evidence type="ECO:0000259" key="6">
    <source>
        <dbReference type="Pfam" id="PF04932"/>
    </source>
</evidence>
<comment type="subcellular location">
    <subcellularLocation>
        <location evidence="1">Membrane</location>
        <topology evidence="1">Multi-pass membrane protein</topology>
    </subcellularLocation>
</comment>
<feature type="domain" description="Protein glycosylation ligase" evidence="8">
    <location>
        <begin position="59"/>
        <end position="84"/>
    </location>
</feature>
<evidence type="ECO:0000256" key="4">
    <source>
        <dbReference type="ARBA" id="ARBA00023136"/>
    </source>
</evidence>
<evidence type="ECO:0000259" key="8">
    <source>
        <dbReference type="Pfam" id="PF15864"/>
    </source>
</evidence>
<feature type="domain" description="O-antigen ligase-related" evidence="6">
    <location>
        <begin position="101"/>
        <end position="242"/>
    </location>
</feature>
<evidence type="ECO:0000313" key="9">
    <source>
        <dbReference type="EMBL" id="AEG94898.1"/>
    </source>
</evidence>
<dbReference type="PANTHER" id="PTHR37422">
    <property type="entry name" value="TEICHURONIC ACID BIOSYNTHESIS PROTEIN TUAE"/>
    <property type="match status" value="1"/>
</dbReference>
<dbReference type="Pfam" id="PF11846">
    <property type="entry name" value="Wzy_C_2"/>
    <property type="match status" value="1"/>
</dbReference>
<evidence type="ECO:0000313" key="10">
    <source>
        <dbReference type="Proteomes" id="UP000008385"/>
    </source>
</evidence>
<reference evidence="10" key="1">
    <citation type="submission" date="2006-01" db="EMBL/GenBank/DDBJ databases">
        <title>Genome of the cyst-dividing bacterium Ramlibacter tataouinensis.</title>
        <authorList>
            <person name="Barakat M."/>
            <person name="Ortet P."/>
            <person name="De Luca G."/>
            <person name="Jourlin-Castelli C."/>
            <person name="Ansaldi M."/>
            <person name="Py B."/>
            <person name="Fichant G."/>
            <person name="Coutinho P."/>
            <person name="Voulhoux R."/>
            <person name="Bastien O."/>
            <person name="Roy S."/>
            <person name="Marechal E."/>
            <person name="Henrissat B."/>
            <person name="Quentin Y."/>
            <person name="Noirot P."/>
            <person name="Filloux A."/>
            <person name="Mejean V."/>
            <person name="DuBow M."/>
            <person name="Barras F."/>
            <person name="Heulin T."/>
        </authorList>
    </citation>
    <scope>NUCLEOTIDE SEQUENCE [LARGE SCALE GENOMIC DNA]</scope>
    <source>
        <strain evidence="10">ATCC BAA-407 / DSM 14655 / LMG 21543 / TTB310</strain>
    </source>
</reference>
<sequence length="451" mass="48098">MAAAGTLWLLSGRVRGTLAPTAAGAWLAAAAASSVIALLQWFGWADGLPGVPPSRLGEAYANLRQRNLFASLTSIGLVAALWLHARIGAAGRPAALFHAMGLLLGLGCAASLSRTGALQWWLICGIAWMRPGSRRLAGVALGSYLAALAVLPWALSALQGMDAPSLLGRLQDGPACGSRRVLWSNVLHLISLKPWLGWGLGELDYAHYATLYPGARFCDILDNAHNLPLHLAVETGLPLALAACGLLAGWVWRRRPWREREPARVLAWGVLGVIALHSLLEYPLWYGPFQFATLLALVLLGRPEAAGAQTPPQARVVALVLAAGMAAGLAWAGAAYGRVSQAYLTPEARRPAYRADPLRDVRPGPFGGHAAFARLSLTPLGRASAVQVYGLALRLLHFSPEPKVIEAAIESAVLLGQDEEAMWHLARYRAAFPAEHAAWARRNAAPMPQRP</sequence>
<evidence type="ECO:0000259" key="7">
    <source>
        <dbReference type="Pfam" id="PF11846"/>
    </source>
</evidence>
<dbReference type="PANTHER" id="PTHR37422:SF21">
    <property type="entry name" value="EXOQ-LIKE PROTEIN"/>
    <property type="match status" value="1"/>
</dbReference>
<dbReference type="AlphaFoldDB" id="F5Y318"/>
<dbReference type="InterPro" id="IPR007016">
    <property type="entry name" value="O-antigen_ligase-rel_domated"/>
</dbReference>
<evidence type="ECO:0000256" key="5">
    <source>
        <dbReference type="SAM" id="Phobius"/>
    </source>
</evidence>
<dbReference type="PATRIC" id="fig|365046.3.peg.3878"/>
<dbReference type="eggNOG" id="COG3307">
    <property type="taxonomic scope" value="Bacteria"/>
</dbReference>
<feature type="transmembrane region" description="Helical" evidence="5">
    <location>
        <begin position="97"/>
        <end position="124"/>
    </location>
</feature>
<dbReference type="Pfam" id="PF04932">
    <property type="entry name" value="Wzy_C"/>
    <property type="match status" value="1"/>
</dbReference>
<feature type="transmembrane region" description="Helical" evidence="5">
    <location>
        <begin position="66"/>
        <end position="85"/>
    </location>
</feature>
<evidence type="ECO:0000256" key="3">
    <source>
        <dbReference type="ARBA" id="ARBA00022989"/>
    </source>
</evidence>
<evidence type="ECO:0000256" key="2">
    <source>
        <dbReference type="ARBA" id="ARBA00022692"/>
    </source>
</evidence>
<keyword evidence="3 5" id="KW-1133">Transmembrane helix</keyword>
<dbReference type="EMBL" id="CP000245">
    <property type="protein sequence ID" value="AEG94898.1"/>
    <property type="molecule type" value="Genomic_DNA"/>
</dbReference>
<dbReference type="Proteomes" id="UP000008385">
    <property type="component" value="Chromosome"/>
</dbReference>
<feature type="domain" description="Virulence factor membrane-bound polymerase C-terminal" evidence="7">
    <location>
        <begin position="266"/>
        <end position="441"/>
    </location>
</feature>
<feature type="transmembrane region" description="Helical" evidence="5">
    <location>
        <begin position="231"/>
        <end position="251"/>
    </location>
</feature>
<dbReference type="KEGG" id="rta:Rta_37830"/>
<organism evidence="9 10">
    <name type="scientific">Ramlibacter tataouinensis (strain ATCC BAA-407 / DSM 14655 / LMG 21543 / TTB310)</name>
    <dbReference type="NCBI Taxonomy" id="365046"/>
    <lineage>
        <taxon>Bacteria</taxon>
        <taxon>Pseudomonadati</taxon>
        <taxon>Pseudomonadota</taxon>
        <taxon>Betaproteobacteria</taxon>
        <taxon>Burkholderiales</taxon>
        <taxon>Comamonadaceae</taxon>
        <taxon>Ramlibacter</taxon>
    </lineage>
</organism>
<dbReference type="InterPro" id="IPR021797">
    <property type="entry name" value="Wzy_C_2"/>
</dbReference>
<dbReference type="InterPro" id="IPR031726">
    <property type="entry name" value="PglL_A"/>
</dbReference>
<dbReference type="STRING" id="365046.Rta_37830"/>
<reference evidence="9 10" key="2">
    <citation type="journal article" date="2011" name="PLoS ONE">
        <title>The Cyst-Dividing Bacterium Ramlibacter tataouinensis TTB310 Genome Reveals a Well-Stocked Toolbox for Adaptation to a Desert Environment.</title>
        <authorList>
            <person name="De Luca G."/>
            <person name="Barakat M."/>
            <person name="Ortet P."/>
            <person name="Fochesato S."/>
            <person name="Jourlin-Castelli C."/>
            <person name="Ansaldi M."/>
            <person name="Py B."/>
            <person name="Fichant G."/>
            <person name="Coutinho P.M."/>
            <person name="Voulhoux R."/>
            <person name="Bastien O."/>
            <person name="Marechal E."/>
            <person name="Henrissat B."/>
            <person name="Quentin Y."/>
            <person name="Noirot P."/>
            <person name="Filloux A."/>
            <person name="Mejean V."/>
            <person name="Dubow M.S."/>
            <person name="Barras F."/>
            <person name="Barbe V."/>
            <person name="Weissenbach J."/>
            <person name="Mihalcescu I."/>
            <person name="Vermeglio A."/>
            <person name="Achouak W."/>
            <person name="Heulin T."/>
        </authorList>
    </citation>
    <scope>NUCLEOTIDE SEQUENCE [LARGE SCALE GENOMIC DNA]</scope>
    <source>
        <strain evidence="10">ATCC BAA-407 / DSM 14655 / LMG 21543 / TTB310</strain>
    </source>
</reference>
<keyword evidence="4 5" id="KW-0472">Membrane</keyword>
<dbReference type="HOGENOM" id="CLU_489701_0_0_4"/>
<name>F5Y318_RAMTT</name>
<accession>F5Y318</accession>
<proteinExistence type="predicted"/>
<dbReference type="GO" id="GO:0016020">
    <property type="term" value="C:membrane"/>
    <property type="evidence" value="ECO:0007669"/>
    <property type="project" value="UniProtKB-SubCell"/>
</dbReference>